<dbReference type="InterPro" id="IPR008135">
    <property type="entry name" value="Competence-induced_CinA"/>
</dbReference>
<evidence type="ECO:0000259" key="2">
    <source>
        <dbReference type="SMART" id="SM00852"/>
    </source>
</evidence>
<organism evidence="3 4">
    <name type="scientific">Furfurilactobacillus rossiae DSM 15814</name>
    <dbReference type="NCBI Taxonomy" id="1114972"/>
    <lineage>
        <taxon>Bacteria</taxon>
        <taxon>Bacillati</taxon>
        <taxon>Bacillota</taxon>
        <taxon>Bacilli</taxon>
        <taxon>Lactobacillales</taxon>
        <taxon>Lactobacillaceae</taxon>
        <taxon>Furfurilactobacillus</taxon>
    </lineage>
</organism>
<dbReference type="InterPro" id="IPR041424">
    <property type="entry name" value="CinA_KH"/>
</dbReference>
<gene>
    <name evidence="1" type="primary">cinA</name>
    <name evidence="3" type="ORF">FD35_GL000580</name>
</gene>
<dbReference type="RefSeq" id="WP_017261201.1">
    <property type="nucleotide sequence ID" value="NZ_AUAW01000011.1"/>
</dbReference>
<comment type="caution">
    <text evidence="3">The sequence shown here is derived from an EMBL/GenBank/DDBJ whole genome shotgun (WGS) entry which is preliminary data.</text>
</comment>
<dbReference type="OrthoDB" id="9801454at2"/>
<dbReference type="Proteomes" id="UP000051999">
    <property type="component" value="Unassembled WGS sequence"/>
</dbReference>
<protein>
    <recommendedName>
        <fullName evidence="1">Putative competence-damage inducible protein</fullName>
    </recommendedName>
</protein>
<dbReference type="eggNOG" id="COG1546">
    <property type="taxonomic scope" value="Bacteria"/>
</dbReference>
<dbReference type="InterPro" id="IPR036425">
    <property type="entry name" value="MoaB/Mog-like_dom_sf"/>
</dbReference>
<dbReference type="Gene3D" id="3.30.70.2860">
    <property type="match status" value="1"/>
</dbReference>
<evidence type="ECO:0000313" key="4">
    <source>
        <dbReference type="Proteomes" id="UP000051999"/>
    </source>
</evidence>
<dbReference type="PATRIC" id="fig|1114972.6.peg.580"/>
<dbReference type="eggNOG" id="COG1058">
    <property type="taxonomic scope" value="Bacteria"/>
</dbReference>
<dbReference type="NCBIfam" id="TIGR00200">
    <property type="entry name" value="cinA_nterm"/>
    <property type="match status" value="1"/>
</dbReference>
<dbReference type="InterPro" id="IPR008136">
    <property type="entry name" value="CinA_C"/>
</dbReference>
<dbReference type="Gene3D" id="3.40.980.10">
    <property type="entry name" value="MoaB/Mog-like domain"/>
    <property type="match status" value="1"/>
</dbReference>
<proteinExistence type="inferred from homology"/>
<name>A0A0R1RBZ7_9LACO</name>
<dbReference type="STRING" id="1114972.FD35_GL000580"/>
<dbReference type="Pfam" id="PF18146">
    <property type="entry name" value="CinA_KH"/>
    <property type="match status" value="1"/>
</dbReference>
<accession>A0A0R1RBZ7</accession>
<reference evidence="3 4" key="1">
    <citation type="journal article" date="2015" name="Genome Announc.">
        <title>Expanding the biotechnology potential of lactobacilli through comparative genomics of 213 strains and associated genera.</title>
        <authorList>
            <person name="Sun Z."/>
            <person name="Harris H.M."/>
            <person name="McCann A."/>
            <person name="Guo C."/>
            <person name="Argimon S."/>
            <person name="Zhang W."/>
            <person name="Yang X."/>
            <person name="Jeffery I.B."/>
            <person name="Cooney J.C."/>
            <person name="Kagawa T.F."/>
            <person name="Liu W."/>
            <person name="Song Y."/>
            <person name="Salvetti E."/>
            <person name="Wrobel A."/>
            <person name="Rasinkangas P."/>
            <person name="Parkhill J."/>
            <person name="Rea M.C."/>
            <person name="O'Sullivan O."/>
            <person name="Ritari J."/>
            <person name="Douillard F.P."/>
            <person name="Paul Ross R."/>
            <person name="Yang R."/>
            <person name="Briner A.E."/>
            <person name="Felis G.E."/>
            <person name="de Vos W.M."/>
            <person name="Barrangou R."/>
            <person name="Klaenhammer T.R."/>
            <person name="Caufield P.W."/>
            <person name="Cui Y."/>
            <person name="Zhang H."/>
            <person name="O'Toole P.W."/>
        </authorList>
    </citation>
    <scope>NUCLEOTIDE SEQUENCE [LARGE SCALE GENOMIC DNA]</scope>
    <source>
        <strain evidence="3 4">DSM 15814</strain>
    </source>
</reference>
<dbReference type="CDD" id="cd00885">
    <property type="entry name" value="cinA"/>
    <property type="match status" value="1"/>
</dbReference>
<comment type="similarity">
    <text evidence="1">Belongs to the CinA family.</text>
</comment>
<dbReference type="HAMAP" id="MF_00226_B">
    <property type="entry name" value="CinA_B"/>
    <property type="match status" value="1"/>
</dbReference>
<dbReference type="InterPro" id="IPR001453">
    <property type="entry name" value="MoaB/Mog_dom"/>
</dbReference>
<dbReference type="Pfam" id="PF00994">
    <property type="entry name" value="MoCF_biosynth"/>
    <property type="match status" value="1"/>
</dbReference>
<evidence type="ECO:0000313" key="3">
    <source>
        <dbReference type="EMBL" id="KRL54177.1"/>
    </source>
</evidence>
<dbReference type="NCBIfam" id="NF001813">
    <property type="entry name" value="PRK00549.1"/>
    <property type="match status" value="1"/>
</dbReference>
<dbReference type="PIRSF" id="PIRSF006728">
    <property type="entry name" value="CinA"/>
    <property type="match status" value="1"/>
</dbReference>
<dbReference type="Pfam" id="PF02464">
    <property type="entry name" value="CinA"/>
    <property type="match status" value="1"/>
</dbReference>
<dbReference type="SUPFAM" id="SSF53218">
    <property type="entry name" value="Molybdenum cofactor biosynthesis proteins"/>
    <property type="match status" value="1"/>
</dbReference>
<dbReference type="PANTHER" id="PTHR13939">
    <property type="entry name" value="NICOTINAMIDE-NUCLEOTIDE AMIDOHYDROLASE PNCC"/>
    <property type="match status" value="1"/>
</dbReference>
<sequence length="416" mass="45605">MQAEIIAVGTEILLGQIDNTNASYVARGLAGLGINVFHQQVIGDNPERLDDAIALAEQRSDLVVVMGGLGPTRDDLTKQVVARHLGRKLVVDEQALNKIVTHYKTTGRSLGDNDRLQALYVDGGRSLPNENGMAVGDFIHQANWTDFLVLPGPPRELIDMFDRTVVPILRDTYQIEQRLKSRVLRYFGIGEADLARQLDDLIDNQTNPTLATYAKSGEVTLRLTANAKDDQVANALLDKMEKTVQDRIGQYFYGYGDDNDLATVVVNQLIAHHLSITAAESLTAGLFQSTIGSVPGVSTVFPGGFVTYAASAKHELIAVPQSVIDQFGVVSEQTAIWMAQQSKKLLHTDIAISFTGVAGPDELEGHPAGTVWIGLAYRDEPVVAHEYHFADDRQLNRWRSVLNGLDLVRRAINDQN</sequence>
<keyword evidence="4" id="KW-1185">Reference proteome</keyword>
<dbReference type="EMBL" id="AZFF01000010">
    <property type="protein sequence ID" value="KRL54177.1"/>
    <property type="molecule type" value="Genomic_DNA"/>
</dbReference>
<dbReference type="AlphaFoldDB" id="A0A0R1RBZ7"/>
<dbReference type="Gene3D" id="3.90.950.20">
    <property type="entry name" value="CinA-like"/>
    <property type="match status" value="1"/>
</dbReference>
<dbReference type="NCBIfam" id="TIGR00199">
    <property type="entry name" value="PncC_domain"/>
    <property type="match status" value="1"/>
</dbReference>
<dbReference type="InterPro" id="IPR036653">
    <property type="entry name" value="CinA-like_C"/>
</dbReference>
<dbReference type="SMART" id="SM00852">
    <property type="entry name" value="MoCF_biosynth"/>
    <property type="match status" value="1"/>
</dbReference>
<evidence type="ECO:0000256" key="1">
    <source>
        <dbReference type="HAMAP-Rule" id="MF_00226"/>
    </source>
</evidence>
<dbReference type="SUPFAM" id="SSF142433">
    <property type="entry name" value="CinA-like"/>
    <property type="match status" value="1"/>
</dbReference>
<dbReference type="InterPro" id="IPR050101">
    <property type="entry name" value="CinA"/>
</dbReference>
<dbReference type="PANTHER" id="PTHR13939:SF0">
    <property type="entry name" value="NMN AMIDOHYDROLASE-LIKE PROTEIN YFAY"/>
    <property type="match status" value="1"/>
</dbReference>
<feature type="domain" description="MoaB/Mog" evidence="2">
    <location>
        <begin position="4"/>
        <end position="172"/>
    </location>
</feature>